<feature type="region of interest" description="Disordered" evidence="1">
    <location>
        <begin position="1"/>
        <end position="23"/>
    </location>
</feature>
<sequence>MVGSTSTGALSADGPGGFGRAGLGTGAVGLGRAGWGLARPAWAGPGSR</sequence>
<dbReference type="Proteomes" id="UP000003448">
    <property type="component" value="Unassembled WGS sequence"/>
</dbReference>
<evidence type="ECO:0000313" key="2">
    <source>
        <dbReference type="EMBL" id="CCH15911.1"/>
    </source>
</evidence>
<evidence type="ECO:0000256" key="1">
    <source>
        <dbReference type="SAM" id="MobiDB-lite"/>
    </source>
</evidence>
<dbReference type="EMBL" id="CAIE01000010">
    <property type="protein sequence ID" value="CCH15911.1"/>
    <property type="molecule type" value="Genomic_DNA"/>
</dbReference>
<feature type="compositionally biased region" description="Gly residues" evidence="1">
    <location>
        <begin position="14"/>
        <end position="23"/>
    </location>
</feature>
<evidence type="ECO:0000313" key="3">
    <source>
        <dbReference type="Proteomes" id="UP000003448"/>
    </source>
</evidence>
<gene>
    <name evidence="2" type="ORF">MILUP08_40822</name>
</gene>
<comment type="caution">
    <text evidence="2">The sequence shown here is derived from an EMBL/GenBank/DDBJ whole genome shotgun (WGS) entry which is preliminary data.</text>
</comment>
<accession>I0KWG4</accession>
<name>I0KWG4_9ACTN</name>
<dbReference type="AlphaFoldDB" id="I0KWG4"/>
<organism evidence="2 3">
    <name type="scientific">Micromonospora lupini str. Lupac 08</name>
    <dbReference type="NCBI Taxonomy" id="1150864"/>
    <lineage>
        <taxon>Bacteria</taxon>
        <taxon>Bacillati</taxon>
        <taxon>Actinomycetota</taxon>
        <taxon>Actinomycetes</taxon>
        <taxon>Micromonosporales</taxon>
        <taxon>Micromonosporaceae</taxon>
        <taxon>Micromonospora</taxon>
    </lineage>
</organism>
<protein>
    <submittedName>
        <fullName evidence="2">Uncharacterized protein</fullName>
    </submittedName>
</protein>
<keyword evidence="3" id="KW-1185">Reference proteome</keyword>
<proteinExistence type="predicted"/>
<reference evidence="3" key="1">
    <citation type="journal article" date="2012" name="J. Bacteriol.">
        <title>Genome Sequence of Micromonospora lupini Lupac 08, Isolated from Root Nodules of Lupinus angustifolius.</title>
        <authorList>
            <person name="Alonso-Vega P."/>
            <person name="Normand P."/>
            <person name="Bacigalupe R."/>
            <person name="Pujic P."/>
            <person name="Lajus A."/>
            <person name="Vallenet D."/>
            <person name="Carro L."/>
            <person name="Coll P."/>
            <person name="Trujillo M.E."/>
        </authorList>
    </citation>
    <scope>NUCLEOTIDE SEQUENCE [LARGE SCALE GENOMIC DNA]</scope>
    <source>
        <strain evidence="3">Lupac 08</strain>
    </source>
</reference>